<gene>
    <name evidence="2" type="ORF">CLV93_102415</name>
    <name evidence="1" type="ORF">JCM18694_10370</name>
</gene>
<keyword evidence="4" id="KW-1185">Reference proteome</keyword>
<dbReference type="OrthoDB" id="9877300at2"/>
<protein>
    <recommendedName>
        <fullName evidence="5">Acyl carrier protein</fullName>
    </recommendedName>
</protein>
<name>A0A2P8CI23_9BACT</name>
<sequence length="77" mass="9183">MTTKVKLYKILRRVGLQKKRILVANNKEELFLDDLDNRLLTYYFEKEFNVTVEDEKIPTLTTVPKVEHFLARLRKSA</sequence>
<organism evidence="2 3">
    <name type="scientific">Prolixibacter denitrificans</name>
    <dbReference type="NCBI Taxonomy" id="1541063"/>
    <lineage>
        <taxon>Bacteria</taxon>
        <taxon>Pseudomonadati</taxon>
        <taxon>Bacteroidota</taxon>
        <taxon>Bacteroidia</taxon>
        <taxon>Marinilabiliales</taxon>
        <taxon>Prolixibacteraceae</taxon>
        <taxon>Prolixibacter</taxon>
    </lineage>
</organism>
<evidence type="ECO:0008006" key="5">
    <source>
        <dbReference type="Google" id="ProtNLM"/>
    </source>
</evidence>
<reference evidence="2 3" key="1">
    <citation type="submission" date="2018-03" db="EMBL/GenBank/DDBJ databases">
        <title>Genomic Encyclopedia of Archaeal and Bacterial Type Strains, Phase II (KMG-II): from individual species to whole genera.</title>
        <authorList>
            <person name="Goeker M."/>
        </authorList>
    </citation>
    <scope>NUCLEOTIDE SEQUENCE [LARGE SCALE GENOMIC DNA]</scope>
    <source>
        <strain evidence="2 3">DSM 27267</strain>
    </source>
</reference>
<dbReference type="Proteomes" id="UP000240621">
    <property type="component" value="Unassembled WGS sequence"/>
</dbReference>
<dbReference type="RefSeq" id="WP_106541210.1">
    <property type="nucleotide sequence ID" value="NZ_BLAU01000001.1"/>
</dbReference>
<dbReference type="Proteomes" id="UP000396862">
    <property type="component" value="Unassembled WGS sequence"/>
</dbReference>
<reference evidence="1 4" key="2">
    <citation type="submission" date="2019-10" db="EMBL/GenBank/DDBJ databases">
        <title>Prolixibacter strains distinguished by the presence of nitrate reductase genes were adept at nitrate-dependent anaerobic corrosion of metallic iron and carbon steel.</title>
        <authorList>
            <person name="Iino T."/>
            <person name="Shono N."/>
            <person name="Ito K."/>
            <person name="Nakamura R."/>
            <person name="Sueoka K."/>
            <person name="Harayama S."/>
            <person name="Ohkuma M."/>
        </authorList>
    </citation>
    <scope>NUCLEOTIDE SEQUENCE [LARGE SCALE GENOMIC DNA]</scope>
    <source>
        <strain evidence="1 4">MIC1-1</strain>
    </source>
</reference>
<evidence type="ECO:0000313" key="1">
    <source>
        <dbReference type="EMBL" id="GET20791.1"/>
    </source>
</evidence>
<dbReference type="EMBL" id="BLAU01000001">
    <property type="protein sequence ID" value="GET20791.1"/>
    <property type="molecule type" value="Genomic_DNA"/>
</dbReference>
<evidence type="ECO:0000313" key="3">
    <source>
        <dbReference type="Proteomes" id="UP000240621"/>
    </source>
</evidence>
<dbReference type="AlphaFoldDB" id="A0A2P8CI23"/>
<accession>A0A2P8CI23</accession>
<comment type="caution">
    <text evidence="2">The sequence shown here is derived from an EMBL/GenBank/DDBJ whole genome shotgun (WGS) entry which is preliminary data.</text>
</comment>
<dbReference type="EMBL" id="PYGC01000002">
    <property type="protein sequence ID" value="PSK84625.1"/>
    <property type="molecule type" value="Genomic_DNA"/>
</dbReference>
<evidence type="ECO:0000313" key="4">
    <source>
        <dbReference type="Proteomes" id="UP000396862"/>
    </source>
</evidence>
<proteinExistence type="predicted"/>
<evidence type="ECO:0000313" key="2">
    <source>
        <dbReference type="EMBL" id="PSK84625.1"/>
    </source>
</evidence>